<evidence type="ECO:0000313" key="1">
    <source>
        <dbReference type="EMBL" id="APX11992.1"/>
    </source>
</evidence>
<protein>
    <submittedName>
        <fullName evidence="1">Uncharacterized protein</fullName>
    </submittedName>
</protein>
<proteinExistence type="predicted"/>
<reference evidence="1 2" key="1">
    <citation type="submission" date="2017-01" db="EMBL/GenBank/DDBJ databases">
        <title>Complete genome of Tateyamaria omphalii DOK1-4 isolated from seawater in Dokdo.</title>
        <authorList>
            <person name="Kim J.H."/>
            <person name="Chi W.-J."/>
        </authorList>
    </citation>
    <scope>NUCLEOTIDE SEQUENCE [LARGE SCALE GENOMIC DNA]</scope>
    <source>
        <strain evidence="1 2">DOK1-4</strain>
    </source>
</reference>
<name>A0A1P8MVH0_9RHOB</name>
<organism evidence="1 2">
    <name type="scientific">Tateyamaria omphalii</name>
    <dbReference type="NCBI Taxonomy" id="299262"/>
    <lineage>
        <taxon>Bacteria</taxon>
        <taxon>Pseudomonadati</taxon>
        <taxon>Pseudomonadota</taxon>
        <taxon>Alphaproteobacteria</taxon>
        <taxon>Rhodobacterales</taxon>
        <taxon>Roseobacteraceae</taxon>
        <taxon>Tateyamaria</taxon>
    </lineage>
</organism>
<accession>A0A1P8MVH0</accession>
<keyword evidence="2" id="KW-1185">Reference proteome</keyword>
<dbReference type="KEGG" id="tom:BWR18_10110"/>
<dbReference type="EMBL" id="CP019312">
    <property type="protein sequence ID" value="APX11992.1"/>
    <property type="molecule type" value="Genomic_DNA"/>
</dbReference>
<gene>
    <name evidence="1" type="ORF">BWR18_10110</name>
</gene>
<evidence type="ECO:0000313" key="2">
    <source>
        <dbReference type="Proteomes" id="UP000186336"/>
    </source>
</evidence>
<sequence length="142" mass="15275">MTVIIGDFRRRAFAEGLVARLSEQKGFAVRAVDSDKVAQTLAEVSGPKVVIVDAADNRVYFDQCTDKDALATIRIVDEGARADVQLLHLETAQIIRIAEIAFGTESRVAPIVLGEAVSRWLEVWGALPGQSRALTMAGVGVP</sequence>
<dbReference type="AlphaFoldDB" id="A0A1P8MVH0"/>
<dbReference type="Proteomes" id="UP000186336">
    <property type="component" value="Chromosome"/>
</dbReference>
<dbReference type="STRING" id="299262.BWR18_10110"/>